<gene>
    <name evidence="1" type="ORF">E2B99_05710</name>
</gene>
<dbReference type="RefSeq" id="WP_134243994.1">
    <property type="nucleotide sequence ID" value="NZ_SNTY01000017.1"/>
</dbReference>
<dbReference type="STRING" id="1120977.GCA_000619845_02116"/>
<accession>A0A4Y7XDF0</accession>
<dbReference type="EMBL" id="SNTY01000017">
    <property type="protein sequence ID" value="TEU28490.1"/>
    <property type="molecule type" value="Genomic_DNA"/>
</dbReference>
<organism evidence="1 2">
    <name type="scientific">Alkanindiges illinoisensis</name>
    <dbReference type="NCBI Taxonomy" id="197183"/>
    <lineage>
        <taxon>Bacteria</taxon>
        <taxon>Pseudomonadati</taxon>
        <taxon>Pseudomonadota</taxon>
        <taxon>Gammaproteobacteria</taxon>
        <taxon>Moraxellales</taxon>
        <taxon>Moraxellaceae</taxon>
        <taxon>Alkanindiges</taxon>
    </lineage>
</organism>
<evidence type="ECO:0000313" key="2">
    <source>
        <dbReference type="Proteomes" id="UP000297834"/>
    </source>
</evidence>
<comment type="caution">
    <text evidence="1">The sequence shown here is derived from an EMBL/GenBank/DDBJ whole genome shotgun (WGS) entry which is preliminary data.</text>
</comment>
<keyword evidence="2" id="KW-1185">Reference proteome</keyword>
<sequence>MIRGFIAGVMISNAFEWVAHKYILHGVHRKGKARFSPSPASMNSHWAHHRFVRKQQFGDDGYVEGLKNDRTRLELLSLVIVASTTSAMAYPFSKGMALSFWYCAGKYFYVHRRAHLEPDWAKKRIPWHYDHHMNSNQDANWCVTRPWFDYVMGTRVASTHELMESNLLGMNLPAFIEQPLNAWARRNLPKVFARLEQNLTLEQKAQQQLQPEMVSDETASQAA</sequence>
<proteinExistence type="predicted"/>
<reference evidence="1 2" key="1">
    <citation type="submission" date="2019-03" db="EMBL/GenBank/DDBJ databases">
        <title>Alkanindiges illinoisensis: a potential pathogenic isolated from ascites of a gastric cancer patient with abdominal metastasis.</title>
        <authorList>
            <person name="Hu X."/>
            <person name="Yang B."/>
            <person name="Yan X."/>
            <person name="Lin L."/>
            <person name="Zhao H."/>
            <person name="Zhou F."/>
            <person name="Su B."/>
            <person name="Chen J."/>
            <person name="Rui Y."/>
            <person name="Wang Q."/>
            <person name="Zheng L."/>
        </authorList>
    </citation>
    <scope>NUCLEOTIDE SEQUENCE [LARGE SCALE GENOMIC DNA]</scope>
    <source>
        <strain evidence="1 2">NFYY 23406</strain>
    </source>
</reference>
<name>A0A4Y7XDF0_9GAMM</name>
<protein>
    <recommendedName>
        <fullName evidence="3">Fatty acid hydroxylase domain-containing protein</fullName>
    </recommendedName>
</protein>
<dbReference type="Proteomes" id="UP000297834">
    <property type="component" value="Unassembled WGS sequence"/>
</dbReference>
<evidence type="ECO:0008006" key="3">
    <source>
        <dbReference type="Google" id="ProtNLM"/>
    </source>
</evidence>
<evidence type="ECO:0000313" key="1">
    <source>
        <dbReference type="EMBL" id="TEU28490.1"/>
    </source>
</evidence>
<dbReference type="AlphaFoldDB" id="A0A4Y7XDF0"/>
<dbReference type="OrthoDB" id="5571491at2"/>